<sequence length="476" mass="54318">MNRSTSCYDVAYDHALEGIPNYDKAKPILSSENFSQLLDQSLGNNYDAHQTARMTLASTLCIKEIASDREEERVSPPDFLNFLSTYFRVMQNIITRSLKILYRRIKIRTTKILTRDLIKDLEAKTHKQIVKECGSYITRDLIKDLEAKTHKQIVKECGSYNHKNTRVFEVYHSLKSILHRAFYWNNLGFGLKRTDYMYTEIAFDHEEERVCPPDFLNFLSTYFRVMQSRCVLPNVLTFLWFQALQQQQWYEKEASLAEIDYSRKKLLQKLKAYKGDQLDVIQEATAFASSTVEMENNDLLLPPYPTRLTSSLASEKGNLSQFSLTTKTHQNGGPADPSKGSAEQSKSRNALKGLRQMIGAAAKTVLTVAGFIAVMHLSGFEPRLSGRGGEFKVLGMVQEQGNEERTEITIECPPGKVLVVENGVTRCLVKERVEIPFKSVATIPDFLVETVLVNLVLEILNKDIDFDDQLQSEIFF</sequence>
<evidence type="ECO:0000313" key="2">
    <source>
        <dbReference type="EMBL" id="PWA71200.1"/>
    </source>
</evidence>
<evidence type="ECO:0000313" key="3">
    <source>
        <dbReference type="Proteomes" id="UP000245207"/>
    </source>
</evidence>
<evidence type="ECO:0000256" key="1">
    <source>
        <dbReference type="SAM" id="MobiDB-lite"/>
    </source>
</evidence>
<dbReference type="OrthoDB" id="436496at2759"/>
<dbReference type="EMBL" id="PKPP01003119">
    <property type="protein sequence ID" value="PWA71200.1"/>
    <property type="molecule type" value="Genomic_DNA"/>
</dbReference>
<feature type="region of interest" description="Disordered" evidence="1">
    <location>
        <begin position="325"/>
        <end position="347"/>
    </location>
</feature>
<dbReference type="GO" id="GO:0010020">
    <property type="term" value="P:chloroplast fission"/>
    <property type="evidence" value="ECO:0007669"/>
    <property type="project" value="InterPro"/>
</dbReference>
<protein>
    <submittedName>
        <fullName evidence="2">Plastid division2</fullName>
    </submittedName>
</protein>
<dbReference type="PANTHER" id="PTHR33600">
    <property type="entry name" value="PLASTID DIVISION PROTEIN PDV2"/>
    <property type="match status" value="1"/>
</dbReference>
<comment type="caution">
    <text evidence="2">The sequence shown here is derived from an EMBL/GenBank/DDBJ whole genome shotgun (WGS) entry which is preliminary data.</text>
</comment>
<reference evidence="2 3" key="1">
    <citation type="journal article" date="2018" name="Mol. Plant">
        <title>The genome of Artemisia annua provides insight into the evolution of Asteraceae family and artemisinin biosynthesis.</title>
        <authorList>
            <person name="Shen Q."/>
            <person name="Zhang L."/>
            <person name="Liao Z."/>
            <person name="Wang S."/>
            <person name="Yan T."/>
            <person name="Shi P."/>
            <person name="Liu M."/>
            <person name="Fu X."/>
            <person name="Pan Q."/>
            <person name="Wang Y."/>
            <person name="Lv Z."/>
            <person name="Lu X."/>
            <person name="Zhang F."/>
            <person name="Jiang W."/>
            <person name="Ma Y."/>
            <person name="Chen M."/>
            <person name="Hao X."/>
            <person name="Li L."/>
            <person name="Tang Y."/>
            <person name="Lv G."/>
            <person name="Zhou Y."/>
            <person name="Sun X."/>
            <person name="Brodelius P.E."/>
            <person name="Rose J.K.C."/>
            <person name="Tang K."/>
        </authorList>
    </citation>
    <scope>NUCLEOTIDE SEQUENCE [LARGE SCALE GENOMIC DNA]</scope>
    <source>
        <strain evidence="3">cv. Huhao1</strain>
        <tissue evidence="2">Leaf</tissue>
    </source>
</reference>
<dbReference type="Proteomes" id="UP000245207">
    <property type="component" value="Unassembled WGS sequence"/>
</dbReference>
<proteinExistence type="predicted"/>
<dbReference type="STRING" id="35608.A0A2U1NCL5"/>
<gene>
    <name evidence="2" type="ORF">CTI12_AA247090</name>
</gene>
<organism evidence="2 3">
    <name type="scientific">Artemisia annua</name>
    <name type="common">Sweet wormwood</name>
    <dbReference type="NCBI Taxonomy" id="35608"/>
    <lineage>
        <taxon>Eukaryota</taxon>
        <taxon>Viridiplantae</taxon>
        <taxon>Streptophyta</taxon>
        <taxon>Embryophyta</taxon>
        <taxon>Tracheophyta</taxon>
        <taxon>Spermatophyta</taxon>
        <taxon>Magnoliopsida</taxon>
        <taxon>eudicotyledons</taxon>
        <taxon>Gunneridae</taxon>
        <taxon>Pentapetalae</taxon>
        <taxon>asterids</taxon>
        <taxon>campanulids</taxon>
        <taxon>Asterales</taxon>
        <taxon>Asteraceae</taxon>
        <taxon>Asteroideae</taxon>
        <taxon>Anthemideae</taxon>
        <taxon>Artemisiinae</taxon>
        <taxon>Artemisia</taxon>
    </lineage>
</organism>
<keyword evidence="3" id="KW-1185">Reference proteome</keyword>
<dbReference type="PANTHER" id="PTHR33600:SF3">
    <property type="entry name" value="PLASTID DIVISION PROTEIN PDV2"/>
    <property type="match status" value="1"/>
</dbReference>
<accession>A0A2U1NCL5</accession>
<dbReference type="AlphaFoldDB" id="A0A2U1NCL5"/>
<dbReference type="InterPro" id="IPR038939">
    <property type="entry name" value="PDV1/PDV2"/>
</dbReference>
<name>A0A2U1NCL5_ARTAN</name>